<dbReference type="SFLD" id="SFLDS00005">
    <property type="entry name" value="Isoprenoid_Synthase_Type_I"/>
    <property type="match status" value="1"/>
</dbReference>
<protein>
    <submittedName>
        <fullName evidence="8">Polyprenyl synthetase</fullName>
    </submittedName>
</protein>
<comment type="cofactor">
    <cofactor evidence="1">
        <name>Mg(2+)</name>
        <dbReference type="ChEBI" id="CHEBI:18420"/>
    </cofactor>
</comment>
<dbReference type="InterPro" id="IPR033749">
    <property type="entry name" value="Polyprenyl_synt_CS"/>
</dbReference>
<evidence type="ECO:0000313" key="8">
    <source>
        <dbReference type="EMBL" id="KHS52929.1"/>
    </source>
</evidence>
<dbReference type="PANTHER" id="PTHR12001:SF85">
    <property type="entry name" value="SHORT CHAIN ISOPRENYL DIPHOSPHATE SYNTHASE"/>
    <property type="match status" value="1"/>
</dbReference>
<dbReference type="GO" id="GO:0046872">
    <property type="term" value="F:metal ion binding"/>
    <property type="evidence" value="ECO:0007669"/>
    <property type="project" value="UniProtKB-KW"/>
</dbReference>
<dbReference type="Proteomes" id="UP000031488">
    <property type="component" value="Unassembled WGS sequence"/>
</dbReference>
<organism evidence="8 9">
    <name type="scientific">Brevibacterium linens</name>
    <dbReference type="NCBI Taxonomy" id="1703"/>
    <lineage>
        <taxon>Bacteria</taxon>
        <taxon>Bacillati</taxon>
        <taxon>Actinomycetota</taxon>
        <taxon>Actinomycetes</taxon>
        <taxon>Micrococcales</taxon>
        <taxon>Brevibacteriaceae</taxon>
        <taxon>Brevibacterium</taxon>
    </lineage>
</organism>
<keyword evidence="9" id="KW-1185">Reference proteome</keyword>
<sequence length="443" mass="45857">MTSDSSVTPGDTSGSASSSAPSTSDKSVPTADPVAVPVLIESLDSPEAIAAEVSDQLEAFLAEKAAEFEAISPDAAAVGEALIEFTRGGKRIRPVLLWWGFQLAGGDVRAGTTSGTSVSPTTGTSASSATGTSADVAVGLAQAAGSLELLHAAALIHDDVIDNSDTRRGRPALHRQFEARHQASGFHGDGASFGVSASIVIGDICLALSEELFERSQEALGGNRMARELRGTVRRDVMVGQYLDVLAEVIPLDDDRIADRAWEVLSYKSAKYSVEQPLLLGAALAGADSRQLEEISGFGLPLGQAFQLRDDVLGIAGDPEATGKPAGDDIREGKRTVLIAETAARISAEQLEILASRLGDSNLTDAEVAECVDMITDSGGLAAVESFIADKHAHATTIVDTWARADSGAVSAEGSAASARVHIGSAAQDRLKGFAKALSYRSS</sequence>
<dbReference type="SUPFAM" id="SSF48576">
    <property type="entry name" value="Terpenoid synthases"/>
    <property type="match status" value="1"/>
</dbReference>
<dbReference type="AlphaFoldDB" id="A0A0B9A2L0"/>
<dbReference type="RefSeq" id="WP_052239860.1">
    <property type="nucleotide sequence ID" value="NZ_JTJZ01000017.1"/>
</dbReference>
<dbReference type="Pfam" id="PF00348">
    <property type="entry name" value="polyprenyl_synt"/>
    <property type="match status" value="1"/>
</dbReference>
<dbReference type="Gene3D" id="1.10.600.10">
    <property type="entry name" value="Farnesyl Diphosphate Synthase"/>
    <property type="match status" value="1"/>
</dbReference>
<dbReference type="PROSITE" id="PS00444">
    <property type="entry name" value="POLYPRENYL_SYNTHASE_2"/>
    <property type="match status" value="1"/>
</dbReference>
<feature type="region of interest" description="Disordered" evidence="7">
    <location>
        <begin position="1"/>
        <end position="30"/>
    </location>
</feature>
<evidence type="ECO:0000256" key="3">
    <source>
        <dbReference type="ARBA" id="ARBA00022679"/>
    </source>
</evidence>
<gene>
    <name evidence="8" type="ORF">AE0388_1332</name>
</gene>
<dbReference type="EMBL" id="JTJZ01000017">
    <property type="protein sequence ID" value="KHS52929.1"/>
    <property type="molecule type" value="Genomic_DNA"/>
</dbReference>
<dbReference type="InterPro" id="IPR008949">
    <property type="entry name" value="Isoprenoid_synthase_dom_sf"/>
</dbReference>
<reference evidence="8 9" key="1">
    <citation type="submission" date="2014-11" db="EMBL/GenBank/DDBJ databases">
        <title>Draft Genome Sequence of Brevibacterium linens AE038-8.</title>
        <authorList>
            <person name="Maizel D."/>
            <person name="Utturkar S.M."/>
            <person name="Brown S.D."/>
            <person name="Ferrero M."/>
            <person name="Rosen B.P."/>
        </authorList>
    </citation>
    <scope>NUCLEOTIDE SEQUENCE [LARGE SCALE GENOMIC DNA]</scope>
    <source>
        <strain evidence="8 9">AE038-8</strain>
    </source>
</reference>
<name>A0A0B9A2L0_BRELN</name>
<evidence type="ECO:0000256" key="6">
    <source>
        <dbReference type="RuleBase" id="RU004466"/>
    </source>
</evidence>
<dbReference type="PROSITE" id="PS00723">
    <property type="entry name" value="POLYPRENYL_SYNTHASE_1"/>
    <property type="match status" value="1"/>
</dbReference>
<evidence type="ECO:0000256" key="4">
    <source>
        <dbReference type="ARBA" id="ARBA00022723"/>
    </source>
</evidence>
<comment type="caution">
    <text evidence="8">The sequence shown here is derived from an EMBL/GenBank/DDBJ whole genome shotgun (WGS) entry which is preliminary data.</text>
</comment>
<dbReference type="InterPro" id="IPR000092">
    <property type="entry name" value="Polyprenyl_synt"/>
</dbReference>
<comment type="similarity">
    <text evidence="2 6">Belongs to the FPP/GGPP synthase family.</text>
</comment>
<feature type="region of interest" description="Disordered" evidence="7">
    <location>
        <begin position="110"/>
        <end position="130"/>
    </location>
</feature>
<dbReference type="PANTHER" id="PTHR12001">
    <property type="entry name" value="GERANYLGERANYL PYROPHOSPHATE SYNTHASE"/>
    <property type="match status" value="1"/>
</dbReference>
<evidence type="ECO:0000256" key="2">
    <source>
        <dbReference type="ARBA" id="ARBA00006706"/>
    </source>
</evidence>
<feature type="compositionally biased region" description="Low complexity" evidence="7">
    <location>
        <begin position="9"/>
        <end position="25"/>
    </location>
</feature>
<keyword evidence="4" id="KW-0479">Metal-binding</keyword>
<keyword evidence="3 6" id="KW-0808">Transferase</keyword>
<keyword evidence="5" id="KW-0460">Magnesium</keyword>
<evidence type="ECO:0000256" key="5">
    <source>
        <dbReference type="ARBA" id="ARBA00022842"/>
    </source>
</evidence>
<evidence type="ECO:0000256" key="7">
    <source>
        <dbReference type="SAM" id="MobiDB-lite"/>
    </source>
</evidence>
<accession>A0A0B9A2L0</accession>
<dbReference type="GO" id="GO:0004659">
    <property type="term" value="F:prenyltransferase activity"/>
    <property type="evidence" value="ECO:0007669"/>
    <property type="project" value="InterPro"/>
</dbReference>
<dbReference type="CDD" id="cd00685">
    <property type="entry name" value="Trans_IPPS_HT"/>
    <property type="match status" value="1"/>
</dbReference>
<evidence type="ECO:0000256" key="1">
    <source>
        <dbReference type="ARBA" id="ARBA00001946"/>
    </source>
</evidence>
<proteinExistence type="inferred from homology"/>
<dbReference type="OrthoDB" id="4497239at2"/>
<evidence type="ECO:0000313" key="9">
    <source>
        <dbReference type="Proteomes" id="UP000031488"/>
    </source>
</evidence>
<dbReference type="PATRIC" id="fig|1703.6.peg.1220"/>
<dbReference type="GO" id="GO:0008299">
    <property type="term" value="P:isoprenoid biosynthetic process"/>
    <property type="evidence" value="ECO:0007669"/>
    <property type="project" value="InterPro"/>
</dbReference>